<dbReference type="Proteomes" id="UP000324282">
    <property type="component" value="Unassembled WGS sequence"/>
</dbReference>
<protein>
    <recommendedName>
        <fullName evidence="4">General stress protein 17M-like domain-containing protein</fullName>
    </recommendedName>
</protein>
<evidence type="ECO:0000313" key="2">
    <source>
        <dbReference type="EMBL" id="TYP64205.1"/>
    </source>
</evidence>
<name>A0A5S5BAY3_STUST</name>
<dbReference type="RefSeq" id="WP_148925755.1">
    <property type="nucleotide sequence ID" value="NZ_VNHQ01000013.1"/>
</dbReference>
<accession>A0A5S5BAY3</accession>
<dbReference type="EMBL" id="VNHQ01000013">
    <property type="protein sequence ID" value="TYP64205.1"/>
    <property type="molecule type" value="Genomic_DNA"/>
</dbReference>
<gene>
    <name evidence="2" type="ORF">A9A72_123990</name>
</gene>
<proteinExistence type="predicted"/>
<feature type="region of interest" description="Disordered" evidence="1">
    <location>
        <begin position="148"/>
        <end position="206"/>
    </location>
</feature>
<dbReference type="AlphaFoldDB" id="A0A5S5BAY3"/>
<feature type="region of interest" description="Disordered" evidence="1">
    <location>
        <begin position="213"/>
        <end position="232"/>
    </location>
</feature>
<sequence>MKHTLVAAFATSTDANRTVGDLMSRGIAREQIHSVGADSANIHAYDAPYSTEGGTVDREHHEGKVAHFFKSLFGHEPHEEHRRHATAYPEAVRRGSMVIAVDVHDDDQLVRARDALEYNGALNIDDNGNGAGATPGYSGATSPYAGATGGDSHLDKHFAGSASHAGHSADTHRGTGAPGAGTTDTAATGRTADTHAGSGDTGRYDVGTAAKRAGTDYPENAGTASPTGGGLAGETVGTRDATESLDATHAGTCTDRICVIKR</sequence>
<feature type="compositionally biased region" description="Low complexity" evidence="1">
    <location>
        <begin position="180"/>
        <end position="197"/>
    </location>
</feature>
<organism evidence="2 3">
    <name type="scientific">Stutzerimonas stutzeri</name>
    <name type="common">Pseudomonas stutzeri</name>
    <dbReference type="NCBI Taxonomy" id="316"/>
    <lineage>
        <taxon>Bacteria</taxon>
        <taxon>Pseudomonadati</taxon>
        <taxon>Pseudomonadota</taxon>
        <taxon>Gammaproteobacteria</taxon>
        <taxon>Pseudomonadales</taxon>
        <taxon>Pseudomonadaceae</taxon>
        <taxon>Stutzerimonas</taxon>
    </lineage>
</organism>
<dbReference type="OrthoDB" id="7021071at2"/>
<evidence type="ECO:0000313" key="3">
    <source>
        <dbReference type="Proteomes" id="UP000324282"/>
    </source>
</evidence>
<comment type="caution">
    <text evidence="2">The sequence shown here is derived from an EMBL/GenBank/DDBJ whole genome shotgun (WGS) entry which is preliminary data.</text>
</comment>
<reference evidence="2 3" key="1">
    <citation type="submission" date="2019-07" db="EMBL/GenBank/DDBJ databases">
        <title>Deep subsurface shale carbon reservoir microbial communities from Ohio and West Virginia, USA.</title>
        <authorList>
            <person name="Wrighton K."/>
        </authorList>
    </citation>
    <scope>NUCLEOTIDE SEQUENCE [LARGE SCALE GENOMIC DNA]</scope>
    <source>
        <strain evidence="2 3">NP_8Ht</strain>
    </source>
</reference>
<evidence type="ECO:0008006" key="4">
    <source>
        <dbReference type="Google" id="ProtNLM"/>
    </source>
</evidence>
<evidence type="ECO:0000256" key="1">
    <source>
        <dbReference type="SAM" id="MobiDB-lite"/>
    </source>
</evidence>